<proteinExistence type="predicted"/>
<evidence type="ECO:0000313" key="2">
    <source>
        <dbReference type="EMBL" id="GFR28905.1"/>
    </source>
</evidence>
<reference evidence="2" key="1">
    <citation type="submission" date="2020-07" db="EMBL/GenBank/DDBJ databases">
        <title>Multicomponent nature underlies the extraordinary mechanical properties of spider dragline silk.</title>
        <authorList>
            <person name="Kono N."/>
            <person name="Nakamura H."/>
            <person name="Mori M."/>
            <person name="Yoshida Y."/>
            <person name="Ohtoshi R."/>
            <person name="Malay A.D."/>
            <person name="Moran D.A.P."/>
            <person name="Tomita M."/>
            <person name="Numata K."/>
            <person name="Arakawa K."/>
        </authorList>
    </citation>
    <scope>NUCLEOTIDE SEQUENCE</scope>
</reference>
<dbReference type="PANTHER" id="PTHR46599">
    <property type="entry name" value="PIGGYBAC TRANSPOSABLE ELEMENT-DERIVED PROTEIN 4"/>
    <property type="match status" value="1"/>
</dbReference>
<dbReference type="PANTHER" id="PTHR46599:SF3">
    <property type="entry name" value="PIGGYBAC TRANSPOSABLE ELEMENT-DERIVED PROTEIN 4"/>
    <property type="match status" value="1"/>
</dbReference>
<dbReference type="AlphaFoldDB" id="A0A8X6JBI8"/>
<feature type="non-terminal residue" evidence="2">
    <location>
        <position position="521"/>
    </location>
</feature>
<dbReference type="OrthoDB" id="6427290at2759"/>
<dbReference type="EMBL" id="BMAO01029026">
    <property type="protein sequence ID" value="GFR28905.1"/>
    <property type="molecule type" value="Genomic_DNA"/>
</dbReference>
<dbReference type="Pfam" id="PF13843">
    <property type="entry name" value="DDE_Tnp_1_7"/>
    <property type="match status" value="1"/>
</dbReference>
<dbReference type="Proteomes" id="UP000887116">
    <property type="component" value="Unassembled WGS sequence"/>
</dbReference>
<name>A0A8X6JBI8_TRICU</name>
<dbReference type="InterPro" id="IPR029526">
    <property type="entry name" value="PGBD"/>
</dbReference>
<comment type="caution">
    <text evidence="2">The sequence shown here is derived from an EMBL/GenBank/DDBJ whole genome shotgun (WGS) entry which is preliminary data.</text>
</comment>
<evidence type="ECO:0000313" key="3">
    <source>
        <dbReference type="Proteomes" id="UP000887116"/>
    </source>
</evidence>
<evidence type="ECO:0000259" key="1">
    <source>
        <dbReference type="Pfam" id="PF13843"/>
    </source>
</evidence>
<accession>A0A8X6JBI8</accession>
<keyword evidence="3" id="KW-1185">Reference proteome</keyword>
<gene>
    <name evidence="2" type="primary">PGBD4</name>
    <name evidence="2" type="ORF">TNCT_630611</name>
</gene>
<sequence length="521" mass="61207">MPKRKRGLTTEEIQKLLIDLEDEVFDDSDSDCELENEEDLDQSTNFNPAAEDELIPEEQNEIFWENPQIFHKAKIAPFTGNNMMKGAAELCVTEKDFFNCIFKNSIVKKVTDETNIYAARILQAATPSSSRKHNPGWSETNEAEMIKFLALILLMGHIEKDNVKEYWTTDPMLETPFFRTVMPRDRFLNILRYLHFEDNNNIPDKTALDYDRLWKLRYVFDSLNNSFQNIYSPSEELAIDEVIVSFKGRVIFRQYIPKKRKRFGIKLYKVVDKKGYTFNMKVYLGCDKKRIKGDVKMTSTHATVLELAECVKNKGHKLFMDNFFSSPALFQQLFFEYKINSCGTMRRNRKNYPKKLDFPKMKKGDLSVRFGSGMTAMCWKDKREVFMLSNMHDPDMSTSTLCNDRCEKPGLVSSYNTNMGFVDLSDRMANSYTFGRKTLKWTKKLFFHLLDLTVLNAFILYKIKTGNNISHKVFRLNLIRQLLQYENIEIIITSPELNARNSRLEKQHWPEYKKVQRRCIM</sequence>
<feature type="domain" description="PiggyBac transposable element-derived protein" evidence="1">
    <location>
        <begin position="94"/>
        <end position="458"/>
    </location>
</feature>
<organism evidence="2 3">
    <name type="scientific">Trichonephila clavata</name>
    <name type="common">Joro spider</name>
    <name type="synonym">Nephila clavata</name>
    <dbReference type="NCBI Taxonomy" id="2740835"/>
    <lineage>
        <taxon>Eukaryota</taxon>
        <taxon>Metazoa</taxon>
        <taxon>Ecdysozoa</taxon>
        <taxon>Arthropoda</taxon>
        <taxon>Chelicerata</taxon>
        <taxon>Arachnida</taxon>
        <taxon>Araneae</taxon>
        <taxon>Araneomorphae</taxon>
        <taxon>Entelegynae</taxon>
        <taxon>Araneoidea</taxon>
        <taxon>Nephilidae</taxon>
        <taxon>Trichonephila</taxon>
    </lineage>
</organism>
<protein>
    <submittedName>
        <fullName evidence="2">PiggyBac transposable element-derived protein 4</fullName>
    </submittedName>
</protein>